<dbReference type="PANTHER" id="PTHR43677">
    <property type="entry name" value="SHORT-CHAIN DEHYDROGENASE/REDUCTASE"/>
    <property type="match status" value="1"/>
</dbReference>
<dbReference type="InterPro" id="IPR051397">
    <property type="entry name" value="Zn-ADH-like_protein"/>
</dbReference>
<feature type="non-terminal residue" evidence="2">
    <location>
        <position position="1"/>
    </location>
</feature>
<dbReference type="Pfam" id="PF08240">
    <property type="entry name" value="ADH_N"/>
    <property type="match status" value="1"/>
</dbReference>
<proteinExistence type="predicted"/>
<dbReference type="EMBL" id="JAHRHJ020000005">
    <property type="protein sequence ID" value="KAH9314270.1"/>
    <property type="molecule type" value="Genomic_DNA"/>
</dbReference>
<dbReference type="GO" id="GO:0005739">
    <property type="term" value="C:mitochondrion"/>
    <property type="evidence" value="ECO:0007669"/>
    <property type="project" value="TreeGrafter"/>
</dbReference>
<protein>
    <recommendedName>
        <fullName evidence="1">Alcohol dehydrogenase-like N-terminal domain-containing protein</fullName>
    </recommendedName>
</protein>
<dbReference type="InterPro" id="IPR013154">
    <property type="entry name" value="ADH-like_N"/>
</dbReference>
<dbReference type="PANTHER" id="PTHR43677:SF3">
    <property type="entry name" value="PROSTAGLANDIN REDUCTASE 3"/>
    <property type="match status" value="1"/>
</dbReference>
<organism evidence="2 3">
    <name type="scientific">Taxus chinensis</name>
    <name type="common">Chinese yew</name>
    <name type="synonym">Taxus wallichiana var. chinensis</name>
    <dbReference type="NCBI Taxonomy" id="29808"/>
    <lineage>
        <taxon>Eukaryota</taxon>
        <taxon>Viridiplantae</taxon>
        <taxon>Streptophyta</taxon>
        <taxon>Embryophyta</taxon>
        <taxon>Tracheophyta</taxon>
        <taxon>Spermatophyta</taxon>
        <taxon>Pinopsida</taxon>
        <taxon>Pinidae</taxon>
        <taxon>Conifers II</taxon>
        <taxon>Cupressales</taxon>
        <taxon>Taxaceae</taxon>
        <taxon>Taxus</taxon>
    </lineage>
</organism>
<dbReference type="AlphaFoldDB" id="A0AA38LAA5"/>
<name>A0AA38LAA5_TAXCH</name>
<dbReference type="Gene3D" id="3.90.180.10">
    <property type="entry name" value="Medium-chain alcohol dehydrogenases, catalytic domain"/>
    <property type="match status" value="1"/>
</dbReference>
<evidence type="ECO:0000313" key="2">
    <source>
        <dbReference type="EMBL" id="KAH9314270.1"/>
    </source>
</evidence>
<sequence length="102" mass="11042">VVHKLDHNFRQAIKIERTLLKLPVKPGHVLMKNIYAGVNASDVNYTSGRYFGNAREASSRLPFDAGFESVGIIAAIGDSVQNLNIGAPVAAMSYGAYAEFTE</sequence>
<accession>A0AA38LAA5</accession>
<evidence type="ECO:0000259" key="1">
    <source>
        <dbReference type="Pfam" id="PF08240"/>
    </source>
</evidence>
<feature type="domain" description="Alcohol dehydrogenase-like N-terminal" evidence="1">
    <location>
        <begin position="25"/>
        <end position="91"/>
    </location>
</feature>
<evidence type="ECO:0000313" key="3">
    <source>
        <dbReference type="Proteomes" id="UP000824469"/>
    </source>
</evidence>
<feature type="non-terminal residue" evidence="2">
    <location>
        <position position="102"/>
    </location>
</feature>
<dbReference type="GO" id="GO:0016491">
    <property type="term" value="F:oxidoreductase activity"/>
    <property type="evidence" value="ECO:0007669"/>
    <property type="project" value="TreeGrafter"/>
</dbReference>
<dbReference type="InterPro" id="IPR011032">
    <property type="entry name" value="GroES-like_sf"/>
</dbReference>
<reference evidence="2 3" key="1">
    <citation type="journal article" date="2021" name="Nat. Plants">
        <title>The Taxus genome provides insights into paclitaxel biosynthesis.</title>
        <authorList>
            <person name="Xiong X."/>
            <person name="Gou J."/>
            <person name="Liao Q."/>
            <person name="Li Y."/>
            <person name="Zhou Q."/>
            <person name="Bi G."/>
            <person name="Li C."/>
            <person name="Du R."/>
            <person name="Wang X."/>
            <person name="Sun T."/>
            <person name="Guo L."/>
            <person name="Liang H."/>
            <person name="Lu P."/>
            <person name="Wu Y."/>
            <person name="Zhang Z."/>
            <person name="Ro D.K."/>
            <person name="Shang Y."/>
            <person name="Huang S."/>
            <person name="Yan J."/>
        </authorList>
    </citation>
    <scope>NUCLEOTIDE SEQUENCE [LARGE SCALE GENOMIC DNA]</scope>
    <source>
        <strain evidence="2">Ta-2019</strain>
    </source>
</reference>
<comment type="caution">
    <text evidence="2">The sequence shown here is derived from an EMBL/GenBank/DDBJ whole genome shotgun (WGS) entry which is preliminary data.</text>
</comment>
<dbReference type="Proteomes" id="UP000824469">
    <property type="component" value="Unassembled WGS sequence"/>
</dbReference>
<gene>
    <name evidence="2" type="ORF">KI387_022897</name>
</gene>
<dbReference type="SUPFAM" id="SSF50129">
    <property type="entry name" value="GroES-like"/>
    <property type="match status" value="1"/>
</dbReference>
<keyword evidence="3" id="KW-1185">Reference proteome</keyword>
<dbReference type="OMA" id="YGAYAEF"/>